<dbReference type="Proteomes" id="UP000253345">
    <property type="component" value="Unassembled WGS sequence"/>
</dbReference>
<sequence length="130" mass="13941">MDNLQKSEAVIARILAYLAENGLQRSQLESETLALEDELSPFFTTCYEWLESEGIVRSSNISKTLSGHIYITNPVITAKGFQLLSQGVNLGGEEKSLGTAVKEVSSGRSYSSIGDFVGGILGGFTKSISS</sequence>
<dbReference type="OrthoDB" id="7871988at2"/>
<name>A0A368YPH7_9RHOB</name>
<proteinExistence type="predicted"/>
<keyword evidence="2" id="KW-1185">Reference proteome</keyword>
<evidence type="ECO:0000313" key="1">
    <source>
        <dbReference type="EMBL" id="RCW80807.1"/>
    </source>
</evidence>
<accession>A0A368YPH7</accession>
<protein>
    <submittedName>
        <fullName evidence="1">Uncharacterized protein</fullName>
    </submittedName>
</protein>
<gene>
    <name evidence="1" type="ORF">DFP89_11753</name>
</gene>
<evidence type="ECO:0000313" key="2">
    <source>
        <dbReference type="Proteomes" id="UP000253345"/>
    </source>
</evidence>
<dbReference type="EMBL" id="QPJL01000017">
    <property type="protein sequence ID" value="RCW80807.1"/>
    <property type="molecule type" value="Genomic_DNA"/>
</dbReference>
<dbReference type="AlphaFoldDB" id="A0A368YPH7"/>
<dbReference type="RefSeq" id="WP_147273316.1">
    <property type="nucleotide sequence ID" value="NZ_QPJL01000017.1"/>
</dbReference>
<comment type="caution">
    <text evidence="1">The sequence shown here is derived from an EMBL/GenBank/DDBJ whole genome shotgun (WGS) entry which is preliminary data.</text>
</comment>
<organism evidence="1 2">
    <name type="scientific">Paracoccus lutimaris</name>
    <dbReference type="NCBI Taxonomy" id="1490030"/>
    <lineage>
        <taxon>Bacteria</taxon>
        <taxon>Pseudomonadati</taxon>
        <taxon>Pseudomonadota</taxon>
        <taxon>Alphaproteobacteria</taxon>
        <taxon>Rhodobacterales</taxon>
        <taxon>Paracoccaceae</taxon>
        <taxon>Paracoccus</taxon>
    </lineage>
</organism>
<reference evidence="1 2" key="1">
    <citation type="submission" date="2018-07" db="EMBL/GenBank/DDBJ databases">
        <title>Genomic Encyclopedia of Type Strains, Phase III (KMG-III): the genomes of soil and plant-associated and newly described type strains.</title>
        <authorList>
            <person name="Whitman W."/>
        </authorList>
    </citation>
    <scope>NUCLEOTIDE SEQUENCE [LARGE SCALE GENOMIC DNA]</scope>
    <source>
        <strain evidence="1 2">CECT 8525</strain>
    </source>
</reference>